<dbReference type="SUPFAM" id="SSF46785">
    <property type="entry name" value="Winged helix' DNA-binding domain"/>
    <property type="match status" value="1"/>
</dbReference>
<dbReference type="InterPro" id="IPR036388">
    <property type="entry name" value="WH-like_DNA-bd_sf"/>
</dbReference>
<dbReference type="Gene3D" id="1.10.10.10">
    <property type="entry name" value="Winged helix-like DNA-binding domain superfamily/Winged helix DNA-binding domain"/>
    <property type="match status" value="1"/>
</dbReference>
<dbReference type="Proteomes" id="UP001595816">
    <property type="component" value="Unassembled WGS sequence"/>
</dbReference>
<dbReference type="PANTHER" id="PTHR44846:SF1">
    <property type="entry name" value="MANNOSYL-D-GLYCERATE TRANSPORT_METABOLISM SYSTEM REPRESSOR MNGR-RELATED"/>
    <property type="match status" value="1"/>
</dbReference>
<keyword evidence="3" id="KW-0804">Transcription</keyword>
<feature type="domain" description="HTH gntR-type" evidence="4">
    <location>
        <begin position="5"/>
        <end position="71"/>
    </location>
</feature>
<dbReference type="Pfam" id="PF00392">
    <property type="entry name" value="GntR"/>
    <property type="match status" value="1"/>
</dbReference>
<evidence type="ECO:0000313" key="6">
    <source>
        <dbReference type="Proteomes" id="UP001595816"/>
    </source>
</evidence>
<protein>
    <submittedName>
        <fullName evidence="5">GntR family transcriptional regulator</fullName>
    </submittedName>
</protein>
<dbReference type="PROSITE" id="PS50949">
    <property type="entry name" value="HTH_GNTR"/>
    <property type="match status" value="1"/>
</dbReference>
<dbReference type="Gene3D" id="3.40.1410.10">
    <property type="entry name" value="Chorismate lyase-like"/>
    <property type="match status" value="1"/>
</dbReference>
<dbReference type="InterPro" id="IPR050679">
    <property type="entry name" value="Bact_HTH_transcr_reg"/>
</dbReference>
<dbReference type="Pfam" id="PF07702">
    <property type="entry name" value="UTRA"/>
    <property type="match status" value="1"/>
</dbReference>
<dbReference type="PANTHER" id="PTHR44846">
    <property type="entry name" value="MANNOSYL-D-GLYCERATE TRANSPORT/METABOLISM SYSTEM REPRESSOR MNGR-RELATED"/>
    <property type="match status" value="1"/>
</dbReference>
<dbReference type="CDD" id="cd07377">
    <property type="entry name" value="WHTH_GntR"/>
    <property type="match status" value="1"/>
</dbReference>
<evidence type="ECO:0000256" key="2">
    <source>
        <dbReference type="ARBA" id="ARBA00023125"/>
    </source>
</evidence>
<dbReference type="PRINTS" id="PR00035">
    <property type="entry name" value="HTHGNTR"/>
</dbReference>
<evidence type="ECO:0000259" key="4">
    <source>
        <dbReference type="PROSITE" id="PS50949"/>
    </source>
</evidence>
<sequence length="236" mass="25887">MRAATPAYLVIEQELRRIIRDAQPGDALPSDAELCERFGVSRMTARQAVQRLAAEGLLYRVSGRGTFVAQDPVHQRMNRLLSFTEEMARRGLTARSEIIDSGVRAALDEESRALQLPAKAQVATLRRIRFADDVPMAVEDVRLPAVCAAVLSADLATTSLFTALEGLGRVPTRALGTLTAAPAGTTEAKQLDVAVGAPLLVEQRTILDQHGTPVEYTESRYVGDRYRFDIELLRQD</sequence>
<proteinExistence type="predicted"/>
<keyword evidence="1" id="KW-0805">Transcription regulation</keyword>
<reference evidence="6" key="1">
    <citation type="journal article" date="2019" name="Int. J. Syst. Evol. Microbiol.">
        <title>The Global Catalogue of Microorganisms (GCM) 10K type strain sequencing project: providing services to taxonomists for standard genome sequencing and annotation.</title>
        <authorList>
            <consortium name="The Broad Institute Genomics Platform"/>
            <consortium name="The Broad Institute Genome Sequencing Center for Infectious Disease"/>
            <person name="Wu L."/>
            <person name="Ma J."/>
        </authorList>
    </citation>
    <scope>NUCLEOTIDE SEQUENCE [LARGE SCALE GENOMIC DNA]</scope>
    <source>
        <strain evidence="6">CGMCC 4.7289</strain>
    </source>
</reference>
<keyword evidence="6" id="KW-1185">Reference proteome</keyword>
<dbReference type="InterPro" id="IPR036390">
    <property type="entry name" value="WH_DNA-bd_sf"/>
</dbReference>
<dbReference type="SMART" id="SM00866">
    <property type="entry name" value="UTRA"/>
    <property type="match status" value="1"/>
</dbReference>
<evidence type="ECO:0000256" key="3">
    <source>
        <dbReference type="ARBA" id="ARBA00023163"/>
    </source>
</evidence>
<comment type="caution">
    <text evidence="5">The sequence shown here is derived from an EMBL/GenBank/DDBJ whole genome shotgun (WGS) entry which is preliminary data.</text>
</comment>
<evidence type="ECO:0000313" key="5">
    <source>
        <dbReference type="EMBL" id="MFC4132489.1"/>
    </source>
</evidence>
<gene>
    <name evidence="5" type="ORF">ACFOZ4_17915</name>
</gene>
<dbReference type="SMART" id="SM00345">
    <property type="entry name" value="HTH_GNTR"/>
    <property type="match status" value="1"/>
</dbReference>
<dbReference type="InterPro" id="IPR000524">
    <property type="entry name" value="Tscrpt_reg_HTH_GntR"/>
</dbReference>
<dbReference type="SUPFAM" id="SSF64288">
    <property type="entry name" value="Chorismate lyase-like"/>
    <property type="match status" value="1"/>
</dbReference>
<name>A0ABV8LQH3_9ACTN</name>
<evidence type="ECO:0000256" key="1">
    <source>
        <dbReference type="ARBA" id="ARBA00023015"/>
    </source>
</evidence>
<accession>A0ABV8LQH3</accession>
<dbReference type="RefSeq" id="WP_253753139.1">
    <property type="nucleotide sequence ID" value="NZ_JAMZDZ010000001.1"/>
</dbReference>
<organism evidence="5 6">
    <name type="scientific">Hamadaea flava</name>
    <dbReference type="NCBI Taxonomy" id="1742688"/>
    <lineage>
        <taxon>Bacteria</taxon>
        <taxon>Bacillati</taxon>
        <taxon>Actinomycetota</taxon>
        <taxon>Actinomycetes</taxon>
        <taxon>Micromonosporales</taxon>
        <taxon>Micromonosporaceae</taxon>
        <taxon>Hamadaea</taxon>
    </lineage>
</organism>
<dbReference type="EMBL" id="JBHSAY010000009">
    <property type="protein sequence ID" value="MFC4132489.1"/>
    <property type="molecule type" value="Genomic_DNA"/>
</dbReference>
<dbReference type="InterPro" id="IPR028978">
    <property type="entry name" value="Chorismate_lyase_/UTRA_dom_sf"/>
</dbReference>
<dbReference type="InterPro" id="IPR011663">
    <property type="entry name" value="UTRA"/>
</dbReference>
<keyword evidence="2" id="KW-0238">DNA-binding</keyword>